<accession>A0A060RAD0</accession>
<evidence type="ECO:0000313" key="2">
    <source>
        <dbReference type="Proteomes" id="UP000027616"/>
    </source>
</evidence>
<dbReference type="InterPro" id="IPR008930">
    <property type="entry name" value="Terpenoid_cyclase/PrenylTrfase"/>
</dbReference>
<reference evidence="1 2" key="1">
    <citation type="journal article" date="2015" name="Genome Announc.">
        <title>Complete Genome Sequence of the Novel Leech Symbiont Mucinivorans hirudinis M3T.</title>
        <authorList>
            <person name="Nelson M.C."/>
            <person name="Bomar L."/>
            <person name="Graf J."/>
        </authorList>
    </citation>
    <scope>NUCLEOTIDE SEQUENCE [LARGE SCALE GENOMIC DNA]</scope>
    <source>
        <strain evidence="2">M3</strain>
    </source>
</reference>
<dbReference type="Gene3D" id="1.50.10.20">
    <property type="match status" value="1"/>
</dbReference>
<evidence type="ECO:0000313" key="1">
    <source>
        <dbReference type="EMBL" id="CDN30753.1"/>
    </source>
</evidence>
<gene>
    <name evidence="1" type="ORF">BN938_0648</name>
</gene>
<organism evidence="1 2">
    <name type="scientific">Mucinivorans hirudinis</name>
    <dbReference type="NCBI Taxonomy" id="1433126"/>
    <lineage>
        <taxon>Bacteria</taxon>
        <taxon>Pseudomonadati</taxon>
        <taxon>Bacteroidota</taxon>
        <taxon>Bacteroidia</taxon>
        <taxon>Bacteroidales</taxon>
        <taxon>Rikenellaceae</taxon>
        <taxon>Mucinivorans</taxon>
    </lineage>
</organism>
<name>A0A060RAD0_9BACT</name>
<dbReference type="Proteomes" id="UP000027616">
    <property type="component" value="Chromosome I"/>
</dbReference>
<dbReference type="SUPFAM" id="SSF48239">
    <property type="entry name" value="Terpenoid cyclases/Protein prenyltransferases"/>
    <property type="match status" value="1"/>
</dbReference>
<dbReference type="eggNOG" id="ENOG502ZN6R">
    <property type="taxonomic scope" value="Bacteria"/>
</dbReference>
<dbReference type="AlphaFoldDB" id="A0A060RAD0"/>
<dbReference type="HOGENOM" id="CLU_2451360_0_0_10"/>
<evidence type="ECO:0008006" key="3">
    <source>
        <dbReference type="Google" id="ProtNLM"/>
    </source>
</evidence>
<proteinExistence type="predicted"/>
<dbReference type="KEGG" id="rbc:BN938_0648"/>
<keyword evidence="2" id="KW-1185">Reference proteome</keyword>
<protein>
    <recommendedName>
        <fullName evidence="3">Squalene cyclase C-terminal domain-containing protein</fullName>
    </recommendedName>
</protein>
<dbReference type="EMBL" id="HG934468">
    <property type="protein sequence ID" value="CDN30753.1"/>
    <property type="molecule type" value="Genomic_DNA"/>
</dbReference>
<dbReference type="STRING" id="1433126.BN938_0648"/>
<sequence>MEYIKNSQNLDGGFGLAPNTSDALSTSFALMSMKLTRYNKSIIDIAERYLISNQQSDGSWIEENFIKPKVYEPYKSRTLTTAFVLKSLL</sequence>